<comment type="caution">
    <text evidence="8">The sequence shown here is derived from an EMBL/GenBank/DDBJ whole genome shotgun (WGS) entry which is preliminary data.</text>
</comment>
<keyword evidence="9" id="KW-1185">Reference proteome</keyword>
<keyword evidence="7" id="KW-0464">Manganese</keyword>
<keyword evidence="6" id="KW-0460">Magnesium</keyword>
<dbReference type="EMBL" id="CAJVCH010200367">
    <property type="protein sequence ID" value="CAG7730799.1"/>
    <property type="molecule type" value="Genomic_DNA"/>
</dbReference>
<feature type="non-terminal residue" evidence="8">
    <location>
        <position position="1"/>
    </location>
</feature>
<evidence type="ECO:0000313" key="9">
    <source>
        <dbReference type="Proteomes" id="UP000708208"/>
    </source>
</evidence>
<reference evidence="8" key="1">
    <citation type="submission" date="2021-06" db="EMBL/GenBank/DDBJ databases">
        <authorList>
            <person name="Hodson N. C."/>
            <person name="Mongue J. A."/>
            <person name="Jaron S. K."/>
        </authorList>
    </citation>
    <scope>NUCLEOTIDE SEQUENCE</scope>
</reference>
<dbReference type="CDD" id="cd18870">
    <property type="entry name" value="NUDIX_AcylCoAdiphos_Nudt19"/>
    <property type="match status" value="1"/>
</dbReference>
<evidence type="ECO:0000256" key="4">
    <source>
        <dbReference type="ARBA" id="ARBA00022723"/>
    </source>
</evidence>
<evidence type="ECO:0000256" key="3">
    <source>
        <dbReference type="ARBA" id="ARBA00005582"/>
    </source>
</evidence>
<proteinExistence type="inferred from homology"/>
<dbReference type="GO" id="GO:0046872">
    <property type="term" value="F:metal ion binding"/>
    <property type="evidence" value="ECO:0007669"/>
    <property type="project" value="UniProtKB-KW"/>
</dbReference>
<comment type="cofactor">
    <cofactor evidence="2">
        <name>Mg(2+)</name>
        <dbReference type="ChEBI" id="CHEBI:18420"/>
    </cofactor>
</comment>
<comment type="similarity">
    <text evidence="3">Belongs to the Nudix hydrolase family.</text>
</comment>
<evidence type="ECO:0000256" key="1">
    <source>
        <dbReference type="ARBA" id="ARBA00001936"/>
    </source>
</evidence>
<evidence type="ECO:0000313" key="8">
    <source>
        <dbReference type="EMBL" id="CAG7730799.1"/>
    </source>
</evidence>
<keyword evidence="5" id="KW-0378">Hydrolase</keyword>
<dbReference type="AlphaFoldDB" id="A0A8J2K3T6"/>
<dbReference type="OrthoDB" id="1695362at2759"/>
<organism evidence="8 9">
    <name type="scientific">Allacma fusca</name>
    <dbReference type="NCBI Taxonomy" id="39272"/>
    <lineage>
        <taxon>Eukaryota</taxon>
        <taxon>Metazoa</taxon>
        <taxon>Ecdysozoa</taxon>
        <taxon>Arthropoda</taxon>
        <taxon>Hexapoda</taxon>
        <taxon>Collembola</taxon>
        <taxon>Symphypleona</taxon>
        <taxon>Sminthuridae</taxon>
        <taxon>Allacma</taxon>
    </lineage>
</organism>
<sequence>ELESVDPPVFVDGSDVRSMDDKDWDTAVRSLAPIMCEREEMHLGNQKDDLGKLTTLKTATSLYQKHHLLIQVVKNYCCTCCILNQLKMKISPRIFATQNPWRESATLLLVAPGRVSGQPTLSYLTMRRSGKSKFMPGGQVFPGGAVSPVDSSPAWSELYANAGINLQQMTFLDRNAHRPAMYIEGAEERSSKNLLPQDITLRIAAIRETFEECGILLGHFLWCRISRRLPVVIDKFEAEDAEWATADELLDNYKEKKNMLMPPQLYELSRLRNIHTIEDMSKLLELRRQLGIERWLPQIVGTDNGMISILPGDELYPVNPSLFEHQEIDAGDKALGESRNTAGKFHRMQIASEHRTFNATINVPPRHGHYYSLQSSKL</sequence>
<protein>
    <recommendedName>
        <fullName evidence="10">Nudix hydrolase domain-containing protein</fullName>
    </recommendedName>
</protein>
<evidence type="ECO:0000256" key="7">
    <source>
        <dbReference type="ARBA" id="ARBA00023211"/>
    </source>
</evidence>
<name>A0A8J2K3T6_9HEXA</name>
<evidence type="ECO:0008006" key="10">
    <source>
        <dbReference type="Google" id="ProtNLM"/>
    </source>
</evidence>
<keyword evidence="4" id="KW-0479">Metal-binding</keyword>
<dbReference type="PANTHER" id="PTHR12318:SF0">
    <property type="entry name" value="ACYL-COENZYME A DIPHOSPHATASE NUDT19"/>
    <property type="match status" value="1"/>
</dbReference>
<dbReference type="GO" id="GO:0016818">
    <property type="term" value="F:hydrolase activity, acting on acid anhydrides, in phosphorus-containing anhydrides"/>
    <property type="evidence" value="ECO:0007669"/>
    <property type="project" value="InterPro"/>
</dbReference>
<accession>A0A8J2K3T6</accession>
<evidence type="ECO:0000256" key="6">
    <source>
        <dbReference type="ARBA" id="ARBA00022842"/>
    </source>
</evidence>
<gene>
    <name evidence="8" type="ORF">AFUS01_LOCUS19417</name>
</gene>
<dbReference type="InterPro" id="IPR039121">
    <property type="entry name" value="NUDT19"/>
</dbReference>
<comment type="cofactor">
    <cofactor evidence="1">
        <name>Mn(2+)</name>
        <dbReference type="ChEBI" id="CHEBI:29035"/>
    </cofactor>
</comment>
<evidence type="ECO:0000256" key="5">
    <source>
        <dbReference type="ARBA" id="ARBA00022801"/>
    </source>
</evidence>
<dbReference type="GO" id="GO:0005739">
    <property type="term" value="C:mitochondrion"/>
    <property type="evidence" value="ECO:0007669"/>
    <property type="project" value="TreeGrafter"/>
</dbReference>
<dbReference type="Proteomes" id="UP000708208">
    <property type="component" value="Unassembled WGS sequence"/>
</dbReference>
<evidence type="ECO:0000256" key="2">
    <source>
        <dbReference type="ARBA" id="ARBA00001946"/>
    </source>
</evidence>
<dbReference type="PANTHER" id="PTHR12318">
    <property type="entry name" value="TESTOSTERONE-REGULATED PROTEIN RP2"/>
    <property type="match status" value="1"/>
</dbReference>